<comment type="caution">
    <text evidence="1">The sequence shown here is derived from an EMBL/GenBank/DDBJ whole genome shotgun (WGS) entry which is preliminary data.</text>
</comment>
<dbReference type="EMBL" id="LXQA011403511">
    <property type="protein sequence ID" value="MCI96017.1"/>
    <property type="molecule type" value="Genomic_DNA"/>
</dbReference>
<keyword evidence="2" id="KW-1185">Reference proteome</keyword>
<dbReference type="AlphaFoldDB" id="A0A392W6P8"/>
<organism evidence="1 2">
    <name type="scientific">Trifolium medium</name>
    <dbReference type="NCBI Taxonomy" id="97028"/>
    <lineage>
        <taxon>Eukaryota</taxon>
        <taxon>Viridiplantae</taxon>
        <taxon>Streptophyta</taxon>
        <taxon>Embryophyta</taxon>
        <taxon>Tracheophyta</taxon>
        <taxon>Spermatophyta</taxon>
        <taxon>Magnoliopsida</taxon>
        <taxon>eudicotyledons</taxon>
        <taxon>Gunneridae</taxon>
        <taxon>Pentapetalae</taxon>
        <taxon>rosids</taxon>
        <taxon>fabids</taxon>
        <taxon>Fabales</taxon>
        <taxon>Fabaceae</taxon>
        <taxon>Papilionoideae</taxon>
        <taxon>50 kb inversion clade</taxon>
        <taxon>NPAAA clade</taxon>
        <taxon>Hologalegina</taxon>
        <taxon>IRL clade</taxon>
        <taxon>Trifolieae</taxon>
        <taxon>Trifolium</taxon>
    </lineage>
</organism>
<sequence length="37" mass="3826">MQELVLVLPPAQGVTFAAPGAIAVRVVCAWAGCCARR</sequence>
<dbReference type="Proteomes" id="UP000265520">
    <property type="component" value="Unassembled WGS sequence"/>
</dbReference>
<proteinExistence type="predicted"/>
<protein>
    <submittedName>
        <fullName evidence="1">Uncharacterized protein</fullName>
    </submittedName>
</protein>
<reference evidence="1 2" key="1">
    <citation type="journal article" date="2018" name="Front. Plant Sci.">
        <title>Red Clover (Trifolium pratense) and Zigzag Clover (T. medium) - A Picture of Genomic Similarities and Differences.</title>
        <authorList>
            <person name="Dluhosova J."/>
            <person name="Istvanek J."/>
            <person name="Nedelnik J."/>
            <person name="Repkova J."/>
        </authorList>
    </citation>
    <scope>NUCLEOTIDE SEQUENCE [LARGE SCALE GENOMIC DNA]</scope>
    <source>
        <strain evidence="2">cv. 10/8</strain>
        <tissue evidence="1">Leaf</tissue>
    </source>
</reference>
<feature type="non-terminal residue" evidence="1">
    <location>
        <position position="37"/>
    </location>
</feature>
<evidence type="ECO:0000313" key="2">
    <source>
        <dbReference type="Proteomes" id="UP000265520"/>
    </source>
</evidence>
<accession>A0A392W6P8</accession>
<name>A0A392W6P8_9FABA</name>
<evidence type="ECO:0000313" key="1">
    <source>
        <dbReference type="EMBL" id="MCI96017.1"/>
    </source>
</evidence>